<feature type="region of interest" description="Disordered" evidence="2">
    <location>
        <begin position="875"/>
        <end position="896"/>
    </location>
</feature>
<keyword evidence="4" id="KW-1185">Reference proteome</keyword>
<feature type="compositionally biased region" description="Polar residues" evidence="2">
    <location>
        <begin position="106"/>
        <end position="132"/>
    </location>
</feature>
<evidence type="ECO:0000256" key="1">
    <source>
        <dbReference type="SAM" id="Coils"/>
    </source>
</evidence>
<feature type="compositionally biased region" description="Polar residues" evidence="2">
    <location>
        <begin position="160"/>
        <end position="181"/>
    </location>
</feature>
<gene>
    <name evidence="3" type="ORF">HETSPECPRED_001919</name>
</gene>
<feature type="coiled-coil region" evidence="1">
    <location>
        <begin position="520"/>
        <end position="579"/>
    </location>
</feature>
<feature type="compositionally biased region" description="Acidic residues" evidence="2">
    <location>
        <begin position="1040"/>
        <end position="1054"/>
    </location>
</feature>
<dbReference type="AlphaFoldDB" id="A0A8H3J3H0"/>
<organism evidence="3 4">
    <name type="scientific">Heterodermia speciosa</name>
    <dbReference type="NCBI Taxonomy" id="116794"/>
    <lineage>
        <taxon>Eukaryota</taxon>
        <taxon>Fungi</taxon>
        <taxon>Dikarya</taxon>
        <taxon>Ascomycota</taxon>
        <taxon>Pezizomycotina</taxon>
        <taxon>Lecanoromycetes</taxon>
        <taxon>OSLEUM clade</taxon>
        <taxon>Lecanoromycetidae</taxon>
        <taxon>Caliciales</taxon>
        <taxon>Physciaceae</taxon>
        <taxon>Heterodermia</taxon>
    </lineage>
</organism>
<evidence type="ECO:0000313" key="4">
    <source>
        <dbReference type="Proteomes" id="UP000664521"/>
    </source>
</evidence>
<dbReference type="OrthoDB" id="2289094at2759"/>
<proteinExistence type="predicted"/>
<evidence type="ECO:0000256" key="2">
    <source>
        <dbReference type="SAM" id="MobiDB-lite"/>
    </source>
</evidence>
<keyword evidence="1" id="KW-0175">Coiled coil</keyword>
<dbReference type="EMBL" id="CAJPDS010000139">
    <property type="protein sequence ID" value="CAF9939863.1"/>
    <property type="molecule type" value="Genomic_DNA"/>
</dbReference>
<feature type="compositionally biased region" description="Polar residues" evidence="2">
    <location>
        <begin position="55"/>
        <end position="69"/>
    </location>
</feature>
<name>A0A8H3J3H0_9LECA</name>
<sequence length="1054" mass="117205">MPSSQRDTPGSGLNARVQRRPATTGKAASAAKSGLKARPSLSSITNRNEEYQGATDETSNPTASGTGSRLSAAASKRSTSPTKASIGRRSILGSTINVEKRAVADRSSTASPSKTPAKSTSHNARLSTTNSHRSTRPIHYSPQTIGRSGPPDKRLGAISASPTSVQQDTSAPASVQPPTQDMTRKVRPVLGARKSTMSVTIEQRLREWSVVSTMLRAAMADDGSGDDDIKEEYSNQVDEDLAMIKEKLDEARRSEGRKPFDAENGLDLSKPIEEAEPVVEANGLEAKLAASEARTTELELELTAIFTKLEKAMCLDESIKENWEGEIYGCGNKLDELFARHQNELEAANSRAGEAEKLMEKLERDSTTEFQALKKASAAEASARVTRLLNDQLRGHKAEVDSLTAELASERALGQEAASKAQNLALTLVDLKNSVDDLQEKNSQLLEEATNRDGHFQQVIDSKDLQIQQTRQSLNESLNHAADLKAKFLGALDREQSLDHENHGRKLQIEQLKALAEDRRSQTKRDMTSCIQKINELEAQAAYASDRCQQLSQDHLQEVKQLQGVIEALQDKIHQIYEAKETELESQRLRLTQEHDDDMLMARETHEKDVQSEREISREQLENLKVSRDLAISELQDLHSDYDSVIEIFGRRLEETEGMLRESRPAVKEAKELLDVTRERCSKAESYLETAVAADNEKADIITAKDVELARVYGQRNAQRASLVAAKEIVAAINRELENVGIAHDEAISAEAPASQPLADSTTPPPSSESANLFVDQILDQIKTHNPHTSPERINAIAASLLSKYHMGRNGKVEATNEEIGSMLQCDLKKLGARCRDLTNRFKSTESSEMKNADISKAEFDLLQEEVRTLHAEKADLQERLTESDKVESTESSEIKNVDTSKAELDLLQEEVRSLHAEKADLEEQLAESDQITRQYQERLQESTNGTVFSHLTFTKEMRDEMREWRRQEDDAEDDQPRFEHVEYAGASILGNVAGMQEQLRAIENSNNNLMEDQQRLVQKMSSLYKPEPLEWLDANHSEQEEEAGDDEAAVEEA</sequence>
<evidence type="ECO:0000313" key="3">
    <source>
        <dbReference type="EMBL" id="CAF9939863.1"/>
    </source>
</evidence>
<reference evidence="3" key="1">
    <citation type="submission" date="2021-03" db="EMBL/GenBank/DDBJ databases">
        <authorList>
            <person name="Tagirdzhanova G."/>
        </authorList>
    </citation>
    <scope>NUCLEOTIDE SEQUENCE</scope>
</reference>
<feature type="coiled-coil region" evidence="1">
    <location>
        <begin position="338"/>
        <end position="365"/>
    </location>
</feature>
<dbReference type="Proteomes" id="UP000664521">
    <property type="component" value="Unassembled WGS sequence"/>
</dbReference>
<feature type="compositionally biased region" description="Low complexity" evidence="2">
    <location>
        <begin position="22"/>
        <end position="34"/>
    </location>
</feature>
<accession>A0A8H3J3H0</accession>
<protein>
    <submittedName>
        <fullName evidence="3">Uncharacterized protein</fullName>
    </submittedName>
</protein>
<feature type="region of interest" description="Disordered" evidence="2">
    <location>
        <begin position="1"/>
        <end position="182"/>
    </location>
</feature>
<feature type="region of interest" description="Disordered" evidence="2">
    <location>
        <begin position="1030"/>
        <end position="1054"/>
    </location>
</feature>
<feature type="coiled-coil region" evidence="1">
    <location>
        <begin position="393"/>
        <end position="487"/>
    </location>
</feature>
<comment type="caution">
    <text evidence="3">The sequence shown here is derived from an EMBL/GenBank/DDBJ whole genome shotgun (WGS) entry which is preliminary data.</text>
</comment>